<feature type="compositionally biased region" description="Basic residues" evidence="1">
    <location>
        <begin position="3261"/>
        <end position="3280"/>
    </location>
</feature>
<feature type="region of interest" description="Disordered" evidence="1">
    <location>
        <begin position="391"/>
        <end position="452"/>
    </location>
</feature>
<dbReference type="Pfam" id="PF19424">
    <property type="entry name" value="UNC80"/>
    <property type="match status" value="1"/>
</dbReference>
<feature type="compositionally biased region" description="Polar residues" evidence="1">
    <location>
        <begin position="3135"/>
        <end position="3170"/>
    </location>
</feature>
<evidence type="ECO:0000259" key="4">
    <source>
        <dbReference type="Pfam" id="PF20262"/>
    </source>
</evidence>
<evidence type="ECO:0008006" key="7">
    <source>
        <dbReference type="Google" id="ProtNLM"/>
    </source>
</evidence>
<dbReference type="GO" id="GO:0005261">
    <property type="term" value="F:monoatomic cation channel activity"/>
    <property type="evidence" value="ECO:0007669"/>
    <property type="project" value="TreeGrafter"/>
</dbReference>
<dbReference type="GO" id="GO:0034703">
    <property type="term" value="C:cation channel complex"/>
    <property type="evidence" value="ECO:0007669"/>
    <property type="project" value="TreeGrafter"/>
</dbReference>
<protein>
    <recommendedName>
        <fullName evidence="7">Protein unc-80 homolog</fullName>
    </recommendedName>
</protein>
<feature type="region of interest" description="Disordered" evidence="1">
    <location>
        <begin position="314"/>
        <end position="346"/>
    </location>
</feature>
<proteinExistence type="predicted"/>
<feature type="compositionally biased region" description="Polar residues" evidence="1">
    <location>
        <begin position="3097"/>
        <end position="3117"/>
    </location>
</feature>
<feature type="compositionally biased region" description="Basic and acidic residues" evidence="1">
    <location>
        <begin position="1719"/>
        <end position="1731"/>
    </location>
</feature>
<dbReference type="InterPro" id="IPR045852">
    <property type="entry name" value="UNC80_central"/>
</dbReference>
<reference evidence="5" key="1">
    <citation type="journal article" date="2023" name="Genome Biol. Evol.">
        <title>Long-read-based Genome Assembly of Drosophila gunungcola Reveals Fewer Chemosensory Genes in Flower-breeding Species.</title>
        <authorList>
            <person name="Negi A."/>
            <person name="Liao B.Y."/>
            <person name="Yeh S.D."/>
        </authorList>
    </citation>
    <scope>NUCLEOTIDE SEQUENCE</scope>
    <source>
        <strain evidence="5">Sukarami</strain>
    </source>
</reference>
<feature type="compositionally biased region" description="Polar residues" evidence="1">
    <location>
        <begin position="1113"/>
        <end position="1122"/>
    </location>
</feature>
<feature type="compositionally biased region" description="Gly residues" evidence="1">
    <location>
        <begin position="3188"/>
        <end position="3197"/>
    </location>
</feature>
<feature type="region of interest" description="Disordered" evidence="1">
    <location>
        <begin position="2577"/>
        <end position="2608"/>
    </location>
</feature>
<feature type="domain" description="Cation channel complex component UNC80 N-terminal" evidence="2">
    <location>
        <begin position="83"/>
        <end position="290"/>
    </location>
</feature>
<evidence type="ECO:0000259" key="2">
    <source>
        <dbReference type="Pfam" id="PF15778"/>
    </source>
</evidence>
<feature type="compositionally biased region" description="Basic residues" evidence="1">
    <location>
        <begin position="1549"/>
        <end position="1558"/>
    </location>
</feature>
<feature type="compositionally biased region" description="Low complexity" evidence="1">
    <location>
        <begin position="3309"/>
        <end position="3320"/>
    </location>
</feature>
<feature type="compositionally biased region" description="Basic and acidic residues" evidence="1">
    <location>
        <begin position="3067"/>
        <end position="3082"/>
    </location>
</feature>
<dbReference type="EMBL" id="JAMKOV010000001">
    <property type="protein sequence ID" value="KAI8045928.1"/>
    <property type="molecule type" value="Genomic_DNA"/>
</dbReference>
<feature type="region of interest" description="Disordered" evidence="1">
    <location>
        <begin position="1686"/>
        <end position="1731"/>
    </location>
</feature>
<feature type="compositionally biased region" description="Polar residues" evidence="1">
    <location>
        <begin position="1605"/>
        <end position="1615"/>
    </location>
</feature>
<feature type="region of interest" description="Disordered" evidence="1">
    <location>
        <begin position="3233"/>
        <end position="3334"/>
    </location>
</feature>
<dbReference type="GO" id="GO:0030424">
    <property type="term" value="C:axon"/>
    <property type="evidence" value="ECO:0007669"/>
    <property type="project" value="TreeGrafter"/>
</dbReference>
<organism evidence="5 6">
    <name type="scientific">Drosophila gunungcola</name>
    <name type="common">fruit fly</name>
    <dbReference type="NCBI Taxonomy" id="103775"/>
    <lineage>
        <taxon>Eukaryota</taxon>
        <taxon>Metazoa</taxon>
        <taxon>Ecdysozoa</taxon>
        <taxon>Arthropoda</taxon>
        <taxon>Hexapoda</taxon>
        <taxon>Insecta</taxon>
        <taxon>Pterygota</taxon>
        <taxon>Neoptera</taxon>
        <taxon>Endopterygota</taxon>
        <taxon>Diptera</taxon>
        <taxon>Brachycera</taxon>
        <taxon>Muscomorpha</taxon>
        <taxon>Ephydroidea</taxon>
        <taxon>Drosophilidae</taxon>
        <taxon>Drosophila</taxon>
        <taxon>Sophophora</taxon>
    </lineage>
</organism>
<feature type="region of interest" description="Disordered" evidence="1">
    <location>
        <begin position="1502"/>
        <end position="1622"/>
    </location>
</feature>
<feature type="domain" description="Protein UNC80 central region" evidence="3">
    <location>
        <begin position="1238"/>
        <end position="1979"/>
    </location>
</feature>
<evidence type="ECO:0000313" key="6">
    <source>
        <dbReference type="Proteomes" id="UP001059596"/>
    </source>
</evidence>
<dbReference type="PANTHER" id="PTHR31781">
    <property type="entry name" value="UNC80"/>
    <property type="match status" value="1"/>
</dbReference>
<feature type="compositionally biased region" description="Low complexity" evidence="1">
    <location>
        <begin position="391"/>
        <end position="407"/>
    </location>
</feature>
<dbReference type="Proteomes" id="UP001059596">
    <property type="component" value="Chromosome 3R"/>
</dbReference>
<feature type="region of interest" description="Disordered" evidence="1">
    <location>
        <begin position="3067"/>
        <end position="3221"/>
    </location>
</feature>
<dbReference type="InterPro" id="IPR031542">
    <property type="entry name" value="UNC80_N"/>
</dbReference>
<feature type="domain" description="Protein UNC80 C-terminal" evidence="4">
    <location>
        <begin position="1985"/>
        <end position="3063"/>
    </location>
</feature>
<evidence type="ECO:0000259" key="3">
    <source>
        <dbReference type="Pfam" id="PF19424"/>
    </source>
</evidence>
<accession>A0A9P9YZW5</accession>
<evidence type="ECO:0000313" key="5">
    <source>
        <dbReference type="EMBL" id="KAI8045928.1"/>
    </source>
</evidence>
<comment type="caution">
    <text evidence="5">The sequence shown here is derived from an EMBL/GenBank/DDBJ whole genome shotgun (WGS) entry which is preliminary data.</text>
</comment>
<feature type="region of interest" description="Disordered" evidence="1">
    <location>
        <begin position="557"/>
        <end position="576"/>
    </location>
</feature>
<sequence>MTRLDSTRIDRQLLHTPFDLCPCHSLQLATMVTQAAATGTATANPSNATNNNNLQTNNNSHAANNNNDDFDFDQDSGLQDLGLPVSVQTFLWRQIAPFIRPKLGKLHESTCLFCQHAPGHHESKEACKSFEKVLVQNIQFGLSPPLTKGLGVIPRWRLLQGALPHVMHACAALLYNRVKDMQAIGPVETKLLYTMQWILLYAAEECADDEGGEDLGLGDAAEPKSKSIDQYLFSVPTITLFVYLFAPIIHHLKESDFQNFRLENGIKLWQGMWDNRAPGAPCFTAPVKPKARNLLCAPTPKGSTDVFPARKHSLSADAMSPKADSPQSGISDYGRQDEEGSWVSSPKEFAFPETIPEEASSVEDERVVIFRLPSAPQLMDNSFFTADASLLQQQQSQSRRGSRQSMNSRDKDKVPSTKFEFDQQELMRGASMKEKRSASIEKETDSDKSESIKADVSAATFLDVAVLRCLFISHWQEEGIFWSLQYLYNRLSDIGEEAAITLNQPRKRSNSLPIPQIEISLYQGPGSNSRDSPGSSVVKDYIEIPDQSPTVPVCVAEEPQSAPSTTERRGSEKKKRVKMADLRAFVETKMFSKSEKNLEKVGLDTNSANGKTPLQHAEYHRSLDTGEKKLSRSASMISREPASNLIKGKSMPSLSCLLDSGFYRYVEPPKAPRPSQATCQRATAFYPRNPIITVTEHTPTPSPDYMKRQGSIDSQLDALSNGGSIAGMGANGGGNGSTGMGSTTTRYRGQMLRSHTDSHIDYTGVDESEAPGSSFYITRDGGIDYEIILLAISNVFKRDPAQVCSLRVLEAGLNICELLIEMGVLKLGEHAHEISMSITRRALQVLGCPHGCNDGVRGPPADFLRNQCQKILSRMLRQAGQRTKRFMQEMVRTSPLPELIDYFHAFLAFCVDPSSLLSPLTHKRQSGFKNANTDIGGVPGQGGYSTNFSGGMSGGAEAQVVGAVFKPLVSRFVEASKDLKGPENIALYGDIRQLVTYVKGAHGGPFRLVALSGILAVTPRPHKKGPTAQTTRVIRTVKANVTQGLQNEDNRSQRRLLLKKRSTSSACAVSLLETEACEEHYKTSQSPLSNFRRRTTGVRPTLTPRHSERALLSDSTSSSERNSLGRLSGLVRWFRGTPKEASSIDLEIGSLNPEISSTFMRHASLKIQRGRSSDGPSIGRSIQRAKRRVERRLNRFGGIVKGKKKVGGIEETADFSRRSSSDMCDGHGPRESEVVILKERKLVPTEPVRVGMLRLSFLLETCAPGSFPDPQLVAAVLDLPQAPLVARATFLLECAHFVHLCNKGQWPAWMKQNVGSYRASGANINLNQMKQQVSQTSARRTHILQRAAGKMFHQWAEMVGARLEEILFTERLQYEAVNASLTDPEKQRELLQQDEEEDFLDETSVNPHGNDCPHSLKLIACVLLFEITAFLRDTYLMLPKTSKLIHRDKPAPWEKVYREANRRWSMALSSMGHSQTSAQSLQSIAAGNDGAGQSERKISFVLHEPDNESENSSNTTLTKEGEEARRPTASAVRPFLLRRGTATTTGGSFKRRSLKLRRNTKDSKDIETDFNMQSRRKVSSLSDRSDTSEQGMISGGEESPGILSDDQQPESPTDSNENDDTAKNMPWLKAIIDLMTSYNYYCTHKGYCHPFCYKRHMRSCTRLVKATRKVYGEEFGFTFDADHPNVEPTIITSSKPHTSRARSTRKVSEQSSTQTSPSKRKDSLSRKDRISDDPDLEMAEKLAKAFRQEKEKKMQEEPPILKFIRIHIRNLFHFPLATLLKGAVVLTEEMVIEAMPAAWELLLETNHDTATSSAAVFLMGSVKSQNFAFDIMQRALKHKDPDIRIGAIQRYLVLWKCRFHVWPRMEENAHDVTFKVPPGGIEFTLPSPKIGIECLPVVDPPWMPVQQTKDMDVTLNQDRHRSLVTATKSRKMQQTEAIRNALRQQRDKQRAERHSFLITMIPISQQASHEPGMEKLEDHEIEEDLDGTRMSSHLHHAHSLFPSVLCSSVMQIVGCLDDAAIGSDGNAVYEIAYQVIWVCLVEESALFLRYVFERLTRDRQDQMFKLLRHLIRFVPRLPQQAAFALYNSIIGYIMFYVRSSNELKQELVGSALSVLWMVVHSVHGIMFKDLKQILRKEQCDASILLTANVPAAKKIVVHGPADDDYNIPSQFPVQEDTLFCQLLKEALDYYPIDEKNTSHYCLVDYKSSKILNPNWYIRDLYFFKRSQYPEVRLMLMRPEESFLALQKQELTKKFVEIGKVHLTWAILKNVDMVVQRVVFLHEELMKLPSFPRKALEVDLDLHHGGEYGKVLLGLDVLHKFMWVRLIARMFEAMAGNFAYSADIQLFLNVLSGASILHAEDSCIMRYVMATFINAAFNFKNIFSTNGYFMIMPTLLQVYSLHQTNKLITTTIEYAVKQFYLLNRKPFILQMFGSVSAILDTDEDGTYGEAHKVQSSCLFNLLLSLEDPSPDPLNIAELVKEPKPLKAIDFCYHDENDDVTVLDCITLCVMVVSYSAESTRGYQMLIILEAILPCYLQQIQSPSYIPLQGKSERDIILQLAVAIRTMVHNCEGLAKSYNGPYRNSPEHKGSSQRNCSRGPPCSPGLDFEEETHPKYLTDARTKNMMDSAEDSEMIRTEYRRPRDVLLSVVADFLTKSTARLAELAKKMPSDTKPTEVLDAKCHIRLADIAHSLLKVSPYDPESMACRGLQRYMQAVLPRAEWSNDTLRNALVTILRRIDKVFLKISKKPSIRRNTDWEAAAGLLKGIHETIIRHAYVLHWQQMKTLISTVQNLIVNEPGSGIPEGVSSAGAALMSQNPPAFFCSAVVRLVALQVVSPVDCFSLVQICGGSAEFATQEKAEGFLMHLIMPLCLKVCSGRGVSDVGELKMTDVSFLLTAVLNAMSPPAGRTGQAVSQINRVTGDLRAGSLTFTGSRDAKRPARISGSLYQAAFLALRIVCICFESRLSNEWPRIVRVMRDLGRRNEAAPDLWSFMEFVVTHRTPLYIVLLPFILHKISQPPIGDHERHMQFIIRERLRGTPPQGGIKSKGALLLELARELRDLRDELEEKRYVSTDRESSEQKKSDTQAATSAAEGHKSQQRPSLISIFTGTTTGQATHSHVSAVPIDSRSGSGGICTPSDTLSQQTLHPPRESLSSSSTGRDPHTTTSESQSGEADAGSAPTLVGPTPTGSGHGSGGAGSGTASAVPSHLSHSQSLQQAPFKAQPPKLRFVSSVEFRHSSGETSTTPLSPESPAEDSSGDHTRSRLQRSKAASRKTFRLKRSRLTPMEPPSIVTSQEEQPQQTQAKTLGEISWDSVSQTSSTSGYRDNNSLQTGLLSPDGSLGGLTLGRSPSQHSLLMVFEGQDEDTLI</sequence>
<evidence type="ECO:0000256" key="1">
    <source>
        <dbReference type="SAM" id="MobiDB-lite"/>
    </source>
</evidence>
<dbReference type="InterPro" id="IPR046460">
    <property type="entry name" value="UNC80_C"/>
</dbReference>
<feature type="compositionally biased region" description="Polar residues" evidence="1">
    <location>
        <begin position="3289"/>
        <end position="3303"/>
    </location>
</feature>
<keyword evidence="6" id="KW-1185">Reference proteome</keyword>
<dbReference type="Pfam" id="PF15778">
    <property type="entry name" value="UNC80_N"/>
    <property type="match status" value="1"/>
</dbReference>
<feature type="region of interest" description="Disordered" evidence="1">
    <location>
        <begin position="41"/>
        <end position="71"/>
    </location>
</feature>
<gene>
    <name evidence="5" type="ORF">M5D96_002119</name>
</gene>
<dbReference type="GO" id="GO:0055080">
    <property type="term" value="P:monoatomic cation homeostasis"/>
    <property type="evidence" value="ECO:0007669"/>
    <property type="project" value="TreeGrafter"/>
</dbReference>
<name>A0A9P9YZW5_9MUSC</name>
<feature type="region of interest" description="Disordered" evidence="1">
    <location>
        <begin position="1095"/>
        <end position="1122"/>
    </location>
</feature>
<dbReference type="Pfam" id="PF20262">
    <property type="entry name" value="UNC80_C"/>
    <property type="match status" value="1"/>
</dbReference>
<feature type="compositionally biased region" description="Basic and acidic residues" evidence="1">
    <location>
        <begin position="408"/>
        <end position="421"/>
    </location>
</feature>
<feature type="compositionally biased region" description="Low complexity" evidence="1">
    <location>
        <begin position="3198"/>
        <end position="3215"/>
    </location>
</feature>
<dbReference type="PANTHER" id="PTHR31781:SF1">
    <property type="entry name" value="PROTEIN UNC-80 HOMOLOG"/>
    <property type="match status" value="1"/>
</dbReference>
<feature type="compositionally biased region" description="Basic and acidic residues" evidence="1">
    <location>
        <begin position="431"/>
        <end position="452"/>
    </location>
</feature>
<feature type="compositionally biased region" description="Low complexity" evidence="1">
    <location>
        <begin position="41"/>
        <end position="67"/>
    </location>
</feature>